<evidence type="ECO:0000256" key="1">
    <source>
        <dbReference type="SAM" id="Phobius"/>
    </source>
</evidence>
<protein>
    <submittedName>
        <fullName evidence="2">Uncharacterized protein</fullName>
    </submittedName>
</protein>
<keyword evidence="1" id="KW-1133">Transmembrane helix</keyword>
<evidence type="ECO:0000313" key="2">
    <source>
        <dbReference type="EMBL" id="EMA56429.1"/>
    </source>
</evidence>
<sequence>MFTNCVTRGRIQGNVGGIMFGLFMTLAGIPVIADAENFGEDTHHGAQMGCTDQILSVQEVS</sequence>
<proteinExistence type="predicted"/>
<dbReference type="AlphaFoldDB" id="M0NH43"/>
<reference evidence="2 3" key="1">
    <citation type="journal article" date="2014" name="PLoS Genet.">
        <title>Phylogenetically driven sequencing of extremely halophilic archaea reveals strategies for static and dynamic osmo-response.</title>
        <authorList>
            <person name="Becker E.A."/>
            <person name="Seitzer P.M."/>
            <person name="Tritt A."/>
            <person name="Larsen D."/>
            <person name="Krusor M."/>
            <person name="Yao A.I."/>
            <person name="Wu D."/>
            <person name="Madern D."/>
            <person name="Eisen J.A."/>
            <person name="Darling A.E."/>
            <person name="Facciotti M.T."/>
        </authorList>
    </citation>
    <scope>NUCLEOTIDE SEQUENCE [LARGE SCALE GENOMIC DNA]</scope>
    <source>
        <strain evidence="2 3">JCM 13552</strain>
    </source>
</reference>
<keyword evidence="1" id="KW-0812">Transmembrane</keyword>
<dbReference type="STRING" id="1227457.C451_02455"/>
<organism evidence="2 3">
    <name type="scientific">Halococcus thailandensis JCM 13552</name>
    <dbReference type="NCBI Taxonomy" id="1227457"/>
    <lineage>
        <taxon>Archaea</taxon>
        <taxon>Methanobacteriati</taxon>
        <taxon>Methanobacteriota</taxon>
        <taxon>Stenosarchaea group</taxon>
        <taxon>Halobacteria</taxon>
        <taxon>Halobacteriales</taxon>
        <taxon>Halococcaceae</taxon>
        <taxon>Halococcus</taxon>
    </lineage>
</organism>
<accession>M0NH43</accession>
<dbReference type="Proteomes" id="UP000011680">
    <property type="component" value="Unassembled WGS sequence"/>
</dbReference>
<comment type="caution">
    <text evidence="2">The sequence shown here is derived from an EMBL/GenBank/DDBJ whole genome shotgun (WGS) entry which is preliminary data.</text>
</comment>
<keyword evidence="1" id="KW-0472">Membrane</keyword>
<dbReference type="EMBL" id="AOMF01000049">
    <property type="protein sequence ID" value="EMA56429.1"/>
    <property type="molecule type" value="Genomic_DNA"/>
</dbReference>
<feature type="transmembrane region" description="Helical" evidence="1">
    <location>
        <begin position="12"/>
        <end position="33"/>
    </location>
</feature>
<name>M0NH43_9EURY</name>
<evidence type="ECO:0000313" key="3">
    <source>
        <dbReference type="Proteomes" id="UP000011680"/>
    </source>
</evidence>
<keyword evidence="3" id="KW-1185">Reference proteome</keyword>
<dbReference type="PATRIC" id="fig|1227457.3.peg.433"/>
<gene>
    <name evidence="2" type="ORF">C451_02455</name>
</gene>